<dbReference type="GO" id="GO:0005576">
    <property type="term" value="C:extracellular region"/>
    <property type="evidence" value="ECO:0007669"/>
    <property type="project" value="UniProtKB-SubCell"/>
</dbReference>
<feature type="compositionally biased region" description="Low complexity" evidence="7">
    <location>
        <begin position="263"/>
        <end position="275"/>
    </location>
</feature>
<dbReference type="FunFam" id="2.40.10.10:FF:000038">
    <property type="entry name" value="Serine protease"/>
    <property type="match status" value="1"/>
</dbReference>
<dbReference type="Gene3D" id="2.40.10.10">
    <property type="entry name" value="Trypsin-like serine proteases"/>
    <property type="match status" value="1"/>
</dbReference>
<dbReference type="EMBL" id="CADEBC010000503">
    <property type="protein sequence ID" value="CAB3239923.1"/>
    <property type="molecule type" value="Genomic_DNA"/>
</dbReference>
<dbReference type="AlphaFoldDB" id="A0A8S0ZY85"/>
<dbReference type="PROSITE" id="PS00134">
    <property type="entry name" value="TRYPSIN_HIS"/>
    <property type="match status" value="1"/>
</dbReference>
<keyword evidence="8" id="KW-0732">Signal</keyword>
<evidence type="ECO:0000256" key="7">
    <source>
        <dbReference type="SAM" id="MobiDB-lite"/>
    </source>
</evidence>
<dbReference type="OrthoDB" id="546450at2759"/>
<gene>
    <name evidence="10" type="ORF">APLA_LOCUS8102</name>
</gene>
<name>A0A8S0ZY85_ARCPL</name>
<dbReference type="InterPro" id="IPR043504">
    <property type="entry name" value="Peptidase_S1_PA_chymotrypsin"/>
</dbReference>
<dbReference type="CDD" id="cd00190">
    <property type="entry name" value="Tryp_SPc"/>
    <property type="match status" value="1"/>
</dbReference>
<keyword evidence="6" id="KW-0378">Hydrolase</keyword>
<feature type="region of interest" description="Disordered" evidence="7">
    <location>
        <begin position="231"/>
        <end position="279"/>
    </location>
</feature>
<sequence length="537" mass="58572">MLIGRKLIVLWVGLLASSYGNDSDDVTNGFSDADGAFYTDDAVILNAYVGRVKRDISNATREGKQFLLLKLQEQTEGSFGTYCETTLGKKGTCKTFRDCYPLFKVADFSGSDGWAMGHYDTCSYINGDNMEVFGVCCTQPVGTPPQQEPDVQRFGFPLQPAFPVKIPPASMPGLSSGLMSAISRWYGGDSNIRQIPAQWPPPIPTHPPNHTAATHPPNLVAGVTTRPTSAYPTTTTWATKPQSTTKQTWPSYPALPTRPTRPGTPAQPIQPTQPAVDGSCGIKNGPQTYESTYDIQDEERIVGGHNAQQNEWPWIVALFNAGRQFCGGSLMDDTHVLSAAHCVAHMTSWDVARLTAKLGDHNIKTNAETQHIERKIKRVVRHRGFDMRTLYNDVAVLTLDQPVTFTKNVRPICLPVGGRSTYQGNIGTVIGWGSLRESGPQPSVLQEVSIPIWSNYECKLKYGNAAPGGIVDHMLCAGKASMDSCSGDSGGPLMVNENGRWTQVGIVSWGIGCGKGQYPGVYTRVTYFMPWITKNSK</sequence>
<evidence type="ECO:0000256" key="5">
    <source>
        <dbReference type="ARBA" id="ARBA00076468"/>
    </source>
</evidence>
<dbReference type="PROSITE" id="PS00135">
    <property type="entry name" value="TRYPSIN_SER"/>
    <property type="match status" value="1"/>
</dbReference>
<dbReference type="Proteomes" id="UP000494106">
    <property type="component" value="Unassembled WGS sequence"/>
</dbReference>
<dbReference type="PROSITE" id="PS50240">
    <property type="entry name" value="TRYPSIN_DOM"/>
    <property type="match status" value="1"/>
</dbReference>
<dbReference type="PANTHER" id="PTHR24252">
    <property type="entry name" value="ACROSIN-RELATED"/>
    <property type="match status" value="1"/>
</dbReference>
<dbReference type="InterPro" id="IPR001254">
    <property type="entry name" value="Trypsin_dom"/>
</dbReference>
<keyword evidence="2" id="KW-0964">Secreted</keyword>
<dbReference type="GO" id="GO:0004252">
    <property type="term" value="F:serine-type endopeptidase activity"/>
    <property type="evidence" value="ECO:0007669"/>
    <property type="project" value="InterPro"/>
</dbReference>
<evidence type="ECO:0000256" key="3">
    <source>
        <dbReference type="ARBA" id="ARBA00023157"/>
    </source>
</evidence>
<comment type="caution">
    <text evidence="10">The sequence shown here is derived from an EMBL/GenBank/DDBJ whole genome shotgun (WGS) entry which is preliminary data.</text>
</comment>
<organism evidence="10 11">
    <name type="scientific">Arctia plantaginis</name>
    <name type="common">Wood tiger moth</name>
    <name type="synonym">Phalaena plantaginis</name>
    <dbReference type="NCBI Taxonomy" id="874455"/>
    <lineage>
        <taxon>Eukaryota</taxon>
        <taxon>Metazoa</taxon>
        <taxon>Ecdysozoa</taxon>
        <taxon>Arthropoda</taxon>
        <taxon>Hexapoda</taxon>
        <taxon>Insecta</taxon>
        <taxon>Pterygota</taxon>
        <taxon>Neoptera</taxon>
        <taxon>Endopterygota</taxon>
        <taxon>Lepidoptera</taxon>
        <taxon>Glossata</taxon>
        <taxon>Ditrysia</taxon>
        <taxon>Noctuoidea</taxon>
        <taxon>Erebidae</taxon>
        <taxon>Arctiinae</taxon>
        <taxon>Arctia</taxon>
    </lineage>
</organism>
<evidence type="ECO:0000256" key="6">
    <source>
        <dbReference type="RuleBase" id="RU363034"/>
    </source>
</evidence>
<evidence type="ECO:0000256" key="1">
    <source>
        <dbReference type="ARBA" id="ARBA00004613"/>
    </source>
</evidence>
<keyword evidence="6" id="KW-0645">Protease</keyword>
<keyword evidence="3" id="KW-1015">Disulfide bond</keyword>
<evidence type="ECO:0000313" key="10">
    <source>
        <dbReference type="EMBL" id="CAB3239923.1"/>
    </source>
</evidence>
<dbReference type="SMART" id="SM00020">
    <property type="entry name" value="Tryp_SPc"/>
    <property type="match status" value="1"/>
</dbReference>
<reference evidence="10 11" key="1">
    <citation type="submission" date="2020-04" db="EMBL/GenBank/DDBJ databases">
        <authorList>
            <person name="Wallbank WR R."/>
            <person name="Pardo Diaz C."/>
            <person name="Kozak K."/>
            <person name="Martin S."/>
            <person name="Jiggins C."/>
            <person name="Moest M."/>
            <person name="Warren A I."/>
            <person name="Byers J.R.P. K."/>
            <person name="Montejo-Kovacevich G."/>
            <person name="Yen C E."/>
        </authorList>
    </citation>
    <scope>NUCLEOTIDE SEQUENCE [LARGE SCALE GENOMIC DNA]</scope>
</reference>
<dbReference type="SUPFAM" id="SSF50494">
    <property type="entry name" value="Trypsin-like serine proteases"/>
    <property type="match status" value="1"/>
</dbReference>
<dbReference type="InterPro" id="IPR001314">
    <property type="entry name" value="Peptidase_S1A"/>
</dbReference>
<keyword evidence="6" id="KW-0720">Serine protease</keyword>
<dbReference type="InterPro" id="IPR009003">
    <property type="entry name" value="Peptidase_S1_PA"/>
</dbReference>
<feature type="compositionally biased region" description="Low complexity" evidence="7">
    <location>
        <begin position="231"/>
        <end position="246"/>
    </location>
</feature>
<feature type="domain" description="Peptidase S1" evidence="9">
    <location>
        <begin position="301"/>
        <end position="537"/>
    </location>
</feature>
<evidence type="ECO:0000313" key="11">
    <source>
        <dbReference type="Proteomes" id="UP000494106"/>
    </source>
</evidence>
<dbReference type="Pfam" id="PF00089">
    <property type="entry name" value="Trypsin"/>
    <property type="match status" value="1"/>
</dbReference>
<dbReference type="PRINTS" id="PR00722">
    <property type="entry name" value="CHYMOTRYPSIN"/>
</dbReference>
<proteinExistence type="predicted"/>
<evidence type="ECO:0000256" key="8">
    <source>
        <dbReference type="SAM" id="SignalP"/>
    </source>
</evidence>
<dbReference type="GO" id="GO:0006508">
    <property type="term" value="P:proteolysis"/>
    <property type="evidence" value="ECO:0007669"/>
    <property type="project" value="UniProtKB-KW"/>
</dbReference>
<evidence type="ECO:0000256" key="4">
    <source>
        <dbReference type="ARBA" id="ARBA00068096"/>
    </source>
</evidence>
<dbReference type="InterPro" id="IPR033116">
    <property type="entry name" value="TRYPSIN_SER"/>
</dbReference>
<feature type="chain" id="PRO_5035912445" description="Phenoloxidase-activating factor 2" evidence="8">
    <location>
        <begin position="24"/>
        <end position="537"/>
    </location>
</feature>
<evidence type="ECO:0000259" key="9">
    <source>
        <dbReference type="PROSITE" id="PS50240"/>
    </source>
</evidence>
<accession>A0A8S0ZY85</accession>
<comment type="subcellular location">
    <subcellularLocation>
        <location evidence="1">Secreted</location>
    </subcellularLocation>
</comment>
<keyword evidence="11" id="KW-1185">Reference proteome</keyword>
<feature type="signal peptide" evidence="8">
    <location>
        <begin position="1"/>
        <end position="23"/>
    </location>
</feature>
<dbReference type="PANTHER" id="PTHR24252:SF7">
    <property type="entry name" value="HYALIN"/>
    <property type="match status" value="1"/>
</dbReference>
<evidence type="ECO:0000256" key="2">
    <source>
        <dbReference type="ARBA" id="ARBA00022525"/>
    </source>
</evidence>
<dbReference type="InterPro" id="IPR018114">
    <property type="entry name" value="TRYPSIN_HIS"/>
</dbReference>
<protein>
    <recommendedName>
        <fullName evidence="4">Phenoloxidase-activating factor 2</fullName>
    </recommendedName>
    <alternativeName>
        <fullName evidence="5">Prophenoloxidase-activating factor II</fullName>
    </alternativeName>
</protein>